<feature type="region of interest" description="Disordered" evidence="1">
    <location>
        <begin position="20"/>
        <end position="49"/>
    </location>
</feature>
<feature type="region of interest" description="Disordered" evidence="1">
    <location>
        <begin position="95"/>
        <end position="131"/>
    </location>
</feature>
<organism evidence="2 3">
    <name type="scientific">Oesophagostomum dentatum</name>
    <name type="common">Nodular worm</name>
    <dbReference type="NCBI Taxonomy" id="61180"/>
    <lineage>
        <taxon>Eukaryota</taxon>
        <taxon>Metazoa</taxon>
        <taxon>Ecdysozoa</taxon>
        <taxon>Nematoda</taxon>
        <taxon>Chromadorea</taxon>
        <taxon>Rhabditida</taxon>
        <taxon>Rhabditina</taxon>
        <taxon>Rhabditomorpha</taxon>
        <taxon>Strongyloidea</taxon>
        <taxon>Strongylidae</taxon>
        <taxon>Oesophagostomum</taxon>
    </lineage>
</organism>
<keyword evidence="3" id="KW-1185">Reference proteome</keyword>
<dbReference type="EMBL" id="KN587423">
    <property type="protein sequence ID" value="KHJ81623.1"/>
    <property type="molecule type" value="Genomic_DNA"/>
</dbReference>
<feature type="compositionally biased region" description="Polar residues" evidence="1">
    <location>
        <begin position="28"/>
        <end position="41"/>
    </location>
</feature>
<feature type="non-terminal residue" evidence="2">
    <location>
        <position position="162"/>
    </location>
</feature>
<accession>A0A0B1S8N8</accession>
<name>A0A0B1S8N8_OESDE</name>
<evidence type="ECO:0000313" key="3">
    <source>
        <dbReference type="Proteomes" id="UP000053660"/>
    </source>
</evidence>
<sequence length="162" mass="17345">MSTISHVGEFHGNFYTPTECKEARCSTEESATESQHASNGISEPKIAGNVSADPYVSSCGLEDFEHHGNKVLANDQNGADTEDCDSDDTYVVDVVGDDSATPKTEKTQMETDEESEADSTKACKSDVEDEDSLDRCSTASTFASLSQLTELCLNDDSPQASP</sequence>
<evidence type="ECO:0000313" key="2">
    <source>
        <dbReference type="EMBL" id="KHJ81623.1"/>
    </source>
</evidence>
<proteinExistence type="predicted"/>
<evidence type="ECO:0000256" key="1">
    <source>
        <dbReference type="SAM" id="MobiDB-lite"/>
    </source>
</evidence>
<dbReference type="AlphaFoldDB" id="A0A0B1S8N8"/>
<reference evidence="2 3" key="1">
    <citation type="submission" date="2014-03" db="EMBL/GenBank/DDBJ databases">
        <title>Draft genome of the hookworm Oesophagostomum dentatum.</title>
        <authorList>
            <person name="Mitreva M."/>
        </authorList>
    </citation>
    <scope>NUCLEOTIDE SEQUENCE [LARGE SCALE GENOMIC DNA]</scope>
    <source>
        <strain evidence="2 3">OD-Hann</strain>
    </source>
</reference>
<gene>
    <name evidence="2" type="ORF">OESDEN_18689</name>
</gene>
<dbReference type="Proteomes" id="UP000053660">
    <property type="component" value="Unassembled WGS sequence"/>
</dbReference>
<protein>
    <submittedName>
        <fullName evidence="2">Uncharacterized protein</fullName>
    </submittedName>
</protein>